<protein>
    <submittedName>
        <fullName evidence="2">C2H2-type domain-containing protein</fullName>
    </submittedName>
</protein>
<organism evidence="1 2">
    <name type="scientific">Rhabditophanes sp. KR3021</name>
    <dbReference type="NCBI Taxonomy" id="114890"/>
    <lineage>
        <taxon>Eukaryota</taxon>
        <taxon>Metazoa</taxon>
        <taxon>Ecdysozoa</taxon>
        <taxon>Nematoda</taxon>
        <taxon>Chromadorea</taxon>
        <taxon>Rhabditida</taxon>
        <taxon>Tylenchina</taxon>
        <taxon>Panagrolaimomorpha</taxon>
        <taxon>Strongyloidoidea</taxon>
        <taxon>Alloionematidae</taxon>
        <taxon>Rhabditophanes</taxon>
    </lineage>
</organism>
<dbReference type="Proteomes" id="UP000095286">
    <property type="component" value="Unplaced"/>
</dbReference>
<reference evidence="2" key="1">
    <citation type="submission" date="2016-11" db="UniProtKB">
        <authorList>
            <consortium name="WormBaseParasite"/>
        </authorList>
    </citation>
    <scope>IDENTIFICATION</scope>
    <source>
        <strain evidence="2">KR3021</strain>
    </source>
</reference>
<evidence type="ECO:0000313" key="2">
    <source>
        <dbReference type="WBParaSite" id="RSKR_0000981450.1"/>
    </source>
</evidence>
<evidence type="ECO:0000313" key="1">
    <source>
        <dbReference type="Proteomes" id="UP000095286"/>
    </source>
</evidence>
<name>A0AC35UBY6_9BILA</name>
<sequence>MGDKEIAILEVKVKLNPIKNFTQYNQVSQMCADVEDYGDSQLESEEDVSELQCSHCRKSLTKRLFTAHIQSRLCQQLRDAEQEFNTGLDAELVLSAIGPGWRSPTLNDGA</sequence>
<dbReference type="WBParaSite" id="RSKR_0000981450.1">
    <property type="protein sequence ID" value="RSKR_0000981450.1"/>
    <property type="gene ID" value="RSKR_0000981450"/>
</dbReference>
<proteinExistence type="predicted"/>
<accession>A0AC35UBY6</accession>